<dbReference type="AlphaFoldDB" id="J9G7E1"/>
<gene>
    <name evidence="2" type="ORF">EVA_08743</name>
</gene>
<dbReference type="InterPro" id="IPR003346">
    <property type="entry name" value="Transposase_20"/>
</dbReference>
<proteinExistence type="predicted"/>
<evidence type="ECO:0000313" key="2">
    <source>
        <dbReference type="EMBL" id="EJX03152.1"/>
    </source>
</evidence>
<accession>J9G7E1</accession>
<dbReference type="GO" id="GO:0006313">
    <property type="term" value="P:DNA transposition"/>
    <property type="evidence" value="ECO:0007669"/>
    <property type="project" value="InterPro"/>
</dbReference>
<name>J9G7E1_9ZZZZ</name>
<reference evidence="2" key="1">
    <citation type="journal article" date="2012" name="PLoS ONE">
        <title>Gene sets for utilization of primary and secondary nutrition supplies in the distal gut of endangered iberian lynx.</title>
        <authorList>
            <person name="Alcaide M."/>
            <person name="Messina E."/>
            <person name="Richter M."/>
            <person name="Bargiela R."/>
            <person name="Peplies J."/>
            <person name="Huws S.A."/>
            <person name="Newbold C.J."/>
            <person name="Golyshin P.N."/>
            <person name="Simon M.A."/>
            <person name="Lopez G."/>
            <person name="Yakimov M.M."/>
            <person name="Ferrer M."/>
        </authorList>
    </citation>
    <scope>NUCLEOTIDE SEQUENCE</scope>
</reference>
<protein>
    <submittedName>
        <fullName evidence="2">Transposase, IS116/IS110/IS902</fullName>
    </submittedName>
</protein>
<comment type="caution">
    <text evidence="2">The sequence shown here is derived from an EMBL/GenBank/DDBJ whole genome shotgun (WGS) entry which is preliminary data.</text>
</comment>
<dbReference type="GO" id="GO:0004803">
    <property type="term" value="F:transposase activity"/>
    <property type="evidence" value="ECO:0007669"/>
    <property type="project" value="InterPro"/>
</dbReference>
<dbReference type="Pfam" id="PF02371">
    <property type="entry name" value="Transposase_20"/>
    <property type="match status" value="1"/>
</dbReference>
<feature type="non-terminal residue" evidence="2">
    <location>
        <position position="1"/>
    </location>
</feature>
<evidence type="ECO:0000259" key="1">
    <source>
        <dbReference type="Pfam" id="PF02371"/>
    </source>
</evidence>
<feature type="domain" description="Transposase IS116/IS110/IS902 C-terminal" evidence="1">
    <location>
        <begin position="5"/>
        <end position="59"/>
    </location>
</feature>
<organism evidence="2">
    <name type="scientific">gut metagenome</name>
    <dbReference type="NCBI Taxonomy" id="749906"/>
    <lineage>
        <taxon>unclassified sequences</taxon>
        <taxon>metagenomes</taxon>
        <taxon>organismal metagenomes</taxon>
    </lineage>
</organism>
<sequence length="82" mass="9191">LYSKSLQTIKGCGFVTSMIIALEIGEIERFNTHKDFVSYCRLAPTSKLSNGKVQGCRQREERERLLELGFHGIGQPSSTLQS</sequence>
<dbReference type="GO" id="GO:0003677">
    <property type="term" value="F:DNA binding"/>
    <property type="evidence" value="ECO:0007669"/>
    <property type="project" value="InterPro"/>
</dbReference>
<dbReference type="EMBL" id="AMCI01002279">
    <property type="protein sequence ID" value="EJX03152.1"/>
    <property type="molecule type" value="Genomic_DNA"/>
</dbReference>